<comment type="function">
    <text evidence="3">Required for rescue of stalled ribosomes mediated by trans-translation. Binds to transfer-messenger RNA (tmRNA), required for stable association of tmRNA with ribosomes. tmRNA and SmpB together mimic tRNA shape, replacing the anticodon stem-loop with SmpB. tmRNA is encoded by the ssrA gene; the 2 termini fold to resemble tRNA(Ala) and it encodes a 'tag peptide', a short internal open reading frame. During trans-translation Ala-aminoacylated tmRNA acts like a tRNA, entering the A-site of stalled ribosomes, displacing the stalled mRNA. The ribosome then switches to translate the ORF on the tmRNA; the nascent peptide is terminated with the 'tag peptide' encoded by the tmRNA and targeted for degradation. The ribosome is freed to recommence translation, which seems to be the essential function of trans-translation.</text>
</comment>
<evidence type="ECO:0000313" key="5">
    <source>
        <dbReference type="Proteomes" id="UP000011922"/>
    </source>
</evidence>
<dbReference type="RefSeq" id="WP_005989022.1">
    <property type="nucleotide sequence ID" value="NZ_AOSV01000036.1"/>
</dbReference>
<dbReference type="InterPro" id="IPR000037">
    <property type="entry name" value="SsrA-bd_prot"/>
</dbReference>
<name>M5Q0V9_DESAF</name>
<proteinExistence type="inferred from homology"/>
<accession>M5Q0V9</accession>
<dbReference type="Pfam" id="PF01668">
    <property type="entry name" value="SmpB"/>
    <property type="match status" value="1"/>
</dbReference>
<evidence type="ECO:0000256" key="1">
    <source>
        <dbReference type="ARBA" id="ARBA00022490"/>
    </source>
</evidence>
<dbReference type="NCBIfam" id="NF003843">
    <property type="entry name" value="PRK05422.1"/>
    <property type="match status" value="1"/>
</dbReference>
<gene>
    <name evidence="3" type="primary">smpB</name>
    <name evidence="4" type="ORF">PCS_03212</name>
</gene>
<dbReference type="InterPro" id="IPR020081">
    <property type="entry name" value="SsrA-bd_prot_CS"/>
</dbReference>
<dbReference type="PROSITE" id="PS01317">
    <property type="entry name" value="SSRP"/>
    <property type="match status" value="1"/>
</dbReference>
<sequence>MAKQSGVKSIAVNKKARHLYELLESFEAGVALQGVEVKSLRQGHVSFKDGYVEFKSGEAWLRGVHIAPYENAGYVQIDPERERKLLLHTEEIEQLTEKVEQKGLSVVPVRMYFKNGRVKLEISLARGKKLHDRREDIKQRDIAKDTARQLARY</sequence>
<organism evidence="4 5">
    <name type="scientific">Desulfocurvibacter africanus PCS</name>
    <dbReference type="NCBI Taxonomy" id="1262666"/>
    <lineage>
        <taxon>Bacteria</taxon>
        <taxon>Pseudomonadati</taxon>
        <taxon>Thermodesulfobacteriota</taxon>
        <taxon>Desulfovibrionia</taxon>
        <taxon>Desulfovibrionales</taxon>
        <taxon>Desulfovibrionaceae</taxon>
        <taxon>Desulfocurvibacter</taxon>
    </lineage>
</organism>
<keyword evidence="2 3" id="KW-0694">RNA-binding</keyword>
<dbReference type="GO" id="GO:0003723">
    <property type="term" value="F:RNA binding"/>
    <property type="evidence" value="ECO:0007669"/>
    <property type="project" value="UniProtKB-UniRule"/>
</dbReference>
<dbReference type="CDD" id="cd09294">
    <property type="entry name" value="SmpB"/>
    <property type="match status" value="1"/>
</dbReference>
<comment type="caution">
    <text evidence="4">The sequence shown here is derived from an EMBL/GenBank/DDBJ whole genome shotgun (WGS) entry which is preliminary data.</text>
</comment>
<dbReference type="PATRIC" id="fig|1262666.3.peg.3255"/>
<comment type="similarity">
    <text evidence="3">Belongs to the SmpB family.</text>
</comment>
<keyword evidence="1 3" id="KW-0963">Cytoplasm</keyword>
<evidence type="ECO:0000313" key="4">
    <source>
        <dbReference type="EMBL" id="EMG36013.1"/>
    </source>
</evidence>
<reference evidence="4 5" key="1">
    <citation type="journal article" date="2013" name="Genome Announc.">
        <title>Draft Genome Sequence for Desulfovibrio africanus Strain PCS.</title>
        <authorList>
            <person name="Brown S.D."/>
            <person name="Utturkar S.M."/>
            <person name="Arkin A.P."/>
            <person name="Deutschbauer A.M."/>
            <person name="Elias D.A."/>
            <person name="Hazen T.C."/>
            <person name="Chakraborty R."/>
        </authorList>
    </citation>
    <scope>NUCLEOTIDE SEQUENCE [LARGE SCALE GENOMIC DNA]</scope>
    <source>
        <strain evidence="4 5">PCS</strain>
    </source>
</reference>
<dbReference type="GO" id="GO:0070929">
    <property type="term" value="P:trans-translation"/>
    <property type="evidence" value="ECO:0007669"/>
    <property type="project" value="UniProtKB-UniRule"/>
</dbReference>
<dbReference type="GO" id="GO:0070930">
    <property type="term" value="P:trans-translation-dependent protein tagging"/>
    <property type="evidence" value="ECO:0007669"/>
    <property type="project" value="TreeGrafter"/>
</dbReference>
<protein>
    <recommendedName>
        <fullName evidence="3">SsrA-binding protein</fullName>
    </recommendedName>
    <alternativeName>
        <fullName evidence="3">Small protein B</fullName>
    </alternativeName>
</protein>
<dbReference type="NCBIfam" id="TIGR00086">
    <property type="entry name" value="smpB"/>
    <property type="match status" value="1"/>
</dbReference>
<dbReference type="EMBL" id="AOSV01000036">
    <property type="protein sequence ID" value="EMG36013.1"/>
    <property type="molecule type" value="Genomic_DNA"/>
</dbReference>
<evidence type="ECO:0000256" key="3">
    <source>
        <dbReference type="HAMAP-Rule" id="MF_00023"/>
    </source>
</evidence>
<dbReference type="Gene3D" id="2.40.280.10">
    <property type="match status" value="1"/>
</dbReference>
<evidence type="ECO:0000256" key="2">
    <source>
        <dbReference type="ARBA" id="ARBA00022884"/>
    </source>
</evidence>
<dbReference type="Proteomes" id="UP000011922">
    <property type="component" value="Unassembled WGS sequence"/>
</dbReference>
<dbReference type="HAMAP" id="MF_00023">
    <property type="entry name" value="SmpB"/>
    <property type="match status" value="1"/>
</dbReference>
<dbReference type="GO" id="GO:0005829">
    <property type="term" value="C:cytosol"/>
    <property type="evidence" value="ECO:0007669"/>
    <property type="project" value="TreeGrafter"/>
</dbReference>
<dbReference type="AlphaFoldDB" id="M5Q0V9"/>
<comment type="subcellular location">
    <subcellularLocation>
        <location evidence="3">Cytoplasm</location>
    </subcellularLocation>
    <text evidence="3">The tmRNA-SmpB complex associates with stalled 70S ribosomes.</text>
</comment>
<dbReference type="PANTHER" id="PTHR30308">
    <property type="entry name" value="TMRNA-BINDING COMPONENT OF TRANS-TRANSLATION TAGGING COMPLEX"/>
    <property type="match status" value="1"/>
</dbReference>
<dbReference type="InterPro" id="IPR023620">
    <property type="entry name" value="SmpB"/>
</dbReference>
<dbReference type="SUPFAM" id="SSF74982">
    <property type="entry name" value="Small protein B (SmpB)"/>
    <property type="match status" value="1"/>
</dbReference>
<dbReference type="OrthoDB" id="9805462at2"/>
<dbReference type="PANTHER" id="PTHR30308:SF2">
    <property type="entry name" value="SSRA-BINDING PROTEIN"/>
    <property type="match status" value="1"/>
</dbReference>